<evidence type="ECO:0000313" key="15">
    <source>
        <dbReference type="Proteomes" id="UP001166674"/>
    </source>
</evidence>
<dbReference type="CDD" id="cd01718">
    <property type="entry name" value="Sm_E"/>
    <property type="match status" value="1"/>
</dbReference>
<dbReference type="EMBL" id="JAATJV010382265">
    <property type="protein sequence ID" value="MBZ3882502.1"/>
    <property type="molecule type" value="Genomic_DNA"/>
</dbReference>
<evidence type="ECO:0000256" key="6">
    <source>
        <dbReference type="ARBA" id="ARBA00022884"/>
    </source>
</evidence>
<evidence type="ECO:0000256" key="4">
    <source>
        <dbReference type="ARBA" id="ARBA00022664"/>
    </source>
</evidence>
<dbReference type="GO" id="GO:0003723">
    <property type="term" value="F:RNA binding"/>
    <property type="evidence" value="ECO:0007669"/>
    <property type="project" value="UniProtKB-KW"/>
</dbReference>
<evidence type="ECO:0000256" key="3">
    <source>
        <dbReference type="ARBA" id="ARBA00022037"/>
    </source>
</evidence>
<keyword evidence="8 12" id="KW-0539">Nucleus</keyword>
<dbReference type="GO" id="GO:0005686">
    <property type="term" value="C:U2 snRNP"/>
    <property type="evidence" value="ECO:0007669"/>
    <property type="project" value="UniProtKB-UniRule"/>
</dbReference>
<comment type="subcellular location">
    <subcellularLocation>
        <location evidence="12">Cytoplasm</location>
        <location evidence="12">Cytosol</location>
    </subcellularLocation>
    <subcellularLocation>
        <location evidence="1 12">Nucleus</location>
    </subcellularLocation>
    <text evidence="12">SMN-mediated assembly into core snRNPs occurs in the cytosol before SMN-mediated transport to the nucleus to be included in spliceosomes.</text>
</comment>
<evidence type="ECO:0000256" key="1">
    <source>
        <dbReference type="ARBA" id="ARBA00004123"/>
    </source>
</evidence>
<dbReference type="AlphaFoldDB" id="A0AA41N2C6"/>
<dbReference type="InterPro" id="IPR001163">
    <property type="entry name" value="Sm_dom_euk/arc"/>
</dbReference>
<dbReference type="GO" id="GO:0005829">
    <property type="term" value="C:cytosol"/>
    <property type="evidence" value="ECO:0007669"/>
    <property type="project" value="UniProtKB-SubCell"/>
</dbReference>
<dbReference type="Pfam" id="PF01423">
    <property type="entry name" value="LSM"/>
    <property type="match status" value="1"/>
</dbReference>
<reference evidence="14" key="1">
    <citation type="submission" date="2020-03" db="EMBL/GenBank/DDBJ databases">
        <title>Studies in the Genomics of Life Span.</title>
        <authorList>
            <person name="Glass D."/>
        </authorList>
    </citation>
    <scope>NUCLEOTIDE SEQUENCE</scope>
    <source>
        <strain evidence="14">SUZIE</strain>
        <tissue evidence="14">Muscle</tissue>
    </source>
</reference>
<sequence>MVQPINLIFRYFQNRRLMQVWLYEQVNIRTEGCVIGFDDYVNLVLEDAEDHNFEKYLSKSLKMHRTFA</sequence>
<comment type="function">
    <text evidence="11 12">Plays a role in pre-mRNA splicing as a core component of the spliceosomal U1, U2, U4 and U5 small nuclear ribonucleoproteins (snRNPs), the building blocks of the spliceosome. Component of both the pre-catalytic spliceosome B complex and activated spliceosome C complexes. As a component of the minor spliceosome, involved in the splicing of U12-type introns in pre-mRNAs. As part of the U7 snRNP it is involved in histone 3'-end processing.</text>
</comment>
<comment type="caution">
    <text evidence="14">The sequence shown here is derived from an EMBL/GenBank/DDBJ whole genome shotgun (WGS) entry which is preliminary data.</text>
</comment>
<organism evidence="14 15">
    <name type="scientific">Sciurus carolinensis</name>
    <name type="common">Eastern gray squirrel</name>
    <dbReference type="NCBI Taxonomy" id="30640"/>
    <lineage>
        <taxon>Eukaryota</taxon>
        <taxon>Metazoa</taxon>
        <taxon>Chordata</taxon>
        <taxon>Craniata</taxon>
        <taxon>Vertebrata</taxon>
        <taxon>Euteleostomi</taxon>
        <taxon>Mammalia</taxon>
        <taxon>Eutheria</taxon>
        <taxon>Euarchontoglires</taxon>
        <taxon>Glires</taxon>
        <taxon>Rodentia</taxon>
        <taxon>Sciuromorpha</taxon>
        <taxon>Sciuridae</taxon>
        <taxon>Sciurinae</taxon>
        <taxon>Sciurini</taxon>
        <taxon>Sciurus</taxon>
    </lineage>
</organism>
<dbReference type="GO" id="GO:0000387">
    <property type="term" value="P:spliceosomal snRNP assembly"/>
    <property type="evidence" value="ECO:0007669"/>
    <property type="project" value="UniProtKB-UniRule"/>
</dbReference>
<keyword evidence="4 12" id="KW-0507">mRNA processing</keyword>
<dbReference type="SUPFAM" id="SSF50182">
    <property type="entry name" value="Sm-like ribonucleoproteins"/>
    <property type="match status" value="1"/>
</dbReference>
<evidence type="ECO:0000256" key="12">
    <source>
        <dbReference type="RuleBase" id="RU365053"/>
    </source>
</evidence>
<dbReference type="Gene3D" id="2.30.30.100">
    <property type="match status" value="1"/>
</dbReference>
<evidence type="ECO:0000256" key="10">
    <source>
        <dbReference type="ARBA" id="ARBA00030143"/>
    </source>
</evidence>
<evidence type="ECO:0000256" key="7">
    <source>
        <dbReference type="ARBA" id="ARBA00023187"/>
    </source>
</evidence>
<keyword evidence="5 12" id="KW-0747">Spliceosome</keyword>
<evidence type="ECO:0000256" key="11">
    <source>
        <dbReference type="ARBA" id="ARBA00045276"/>
    </source>
</evidence>
<dbReference type="GO" id="GO:0005685">
    <property type="term" value="C:U1 snRNP"/>
    <property type="evidence" value="ECO:0007669"/>
    <property type="project" value="UniProtKB-UniRule"/>
</dbReference>
<evidence type="ECO:0000256" key="8">
    <source>
        <dbReference type="ARBA" id="ARBA00023242"/>
    </source>
</evidence>
<dbReference type="GO" id="GO:0046540">
    <property type="term" value="C:U4/U6 x U5 tri-snRNP complex"/>
    <property type="evidence" value="ECO:0007669"/>
    <property type="project" value="UniProtKB-UniRule"/>
</dbReference>
<proteinExistence type="inferred from homology"/>
<evidence type="ECO:0000256" key="9">
    <source>
        <dbReference type="ARBA" id="ARBA00023274"/>
    </source>
</evidence>
<name>A0AA41N2C6_SCICA</name>
<evidence type="ECO:0000313" key="14">
    <source>
        <dbReference type="EMBL" id="MBZ3882502.1"/>
    </source>
</evidence>
<keyword evidence="9 12" id="KW-0687">Ribonucleoprotein</keyword>
<dbReference type="InterPro" id="IPR027078">
    <property type="entry name" value="snRNP-E"/>
</dbReference>
<feature type="domain" description="Sm" evidence="13">
    <location>
        <begin position="19"/>
        <end position="59"/>
    </location>
</feature>
<dbReference type="PANTHER" id="PTHR11193">
    <property type="entry name" value="SMALL NUCLEAR RIBONUCLEOPROTEIN E"/>
    <property type="match status" value="1"/>
</dbReference>
<keyword evidence="15" id="KW-1185">Reference proteome</keyword>
<comment type="similarity">
    <text evidence="2 12">Belongs to the snRNP Sm proteins family.</text>
</comment>
<evidence type="ECO:0000256" key="5">
    <source>
        <dbReference type="ARBA" id="ARBA00022728"/>
    </source>
</evidence>
<gene>
    <name evidence="14" type="ORF">SUZIE_168260</name>
</gene>
<accession>A0AA41N2C6</accession>
<dbReference type="Proteomes" id="UP001166674">
    <property type="component" value="Unassembled WGS sequence"/>
</dbReference>
<keyword evidence="6 12" id="KW-0694">RNA-binding</keyword>
<dbReference type="GO" id="GO:0005682">
    <property type="term" value="C:U5 snRNP"/>
    <property type="evidence" value="ECO:0007669"/>
    <property type="project" value="UniProtKB-UniRule"/>
</dbReference>
<keyword evidence="7 12" id="KW-0508">mRNA splicing</keyword>
<evidence type="ECO:0000256" key="2">
    <source>
        <dbReference type="ARBA" id="ARBA00006850"/>
    </source>
</evidence>
<evidence type="ECO:0000259" key="13">
    <source>
        <dbReference type="Pfam" id="PF01423"/>
    </source>
</evidence>
<protein>
    <recommendedName>
        <fullName evidence="3 12">Small nuclear ribonucleoprotein E</fullName>
        <shortName evidence="12">snRNP-E</shortName>
    </recommendedName>
    <alternativeName>
        <fullName evidence="10 12">Sm protein E</fullName>
    </alternativeName>
</protein>
<dbReference type="InterPro" id="IPR010920">
    <property type="entry name" value="LSM_dom_sf"/>
</dbReference>
<dbReference type="GO" id="GO:0005687">
    <property type="term" value="C:U4 snRNP"/>
    <property type="evidence" value="ECO:0007669"/>
    <property type="project" value="UniProtKB-UniRule"/>
</dbReference>
<dbReference type="GO" id="GO:0005681">
    <property type="term" value="C:spliceosomal complex"/>
    <property type="evidence" value="ECO:0007669"/>
    <property type="project" value="UniProtKB-KW"/>
</dbReference>